<feature type="compositionally biased region" description="Basic and acidic residues" evidence="1">
    <location>
        <begin position="1"/>
        <end position="14"/>
    </location>
</feature>
<name>U4L6A5_PYROM</name>
<protein>
    <submittedName>
        <fullName evidence="2">Uncharacterized protein</fullName>
    </submittedName>
</protein>
<feature type="compositionally biased region" description="Basic and acidic residues" evidence="1">
    <location>
        <begin position="27"/>
        <end position="46"/>
    </location>
</feature>
<proteinExistence type="predicted"/>
<reference evidence="2 3" key="1">
    <citation type="journal article" date="2013" name="PLoS Genet.">
        <title>The genome and development-dependent transcriptomes of Pyronema confluens: a window into fungal evolution.</title>
        <authorList>
            <person name="Traeger S."/>
            <person name="Altegoer F."/>
            <person name="Freitag M."/>
            <person name="Gabaldon T."/>
            <person name="Kempken F."/>
            <person name="Kumar A."/>
            <person name="Marcet-Houben M."/>
            <person name="Poggeler S."/>
            <person name="Stajich J.E."/>
            <person name="Nowrousian M."/>
        </authorList>
    </citation>
    <scope>NUCLEOTIDE SEQUENCE [LARGE SCALE GENOMIC DNA]</scope>
    <source>
        <strain evidence="3">CBS 100304</strain>
        <tissue evidence="2">Vegetative mycelium</tissue>
    </source>
</reference>
<feature type="region of interest" description="Disordered" evidence="1">
    <location>
        <begin position="1"/>
        <end position="50"/>
    </location>
</feature>
<evidence type="ECO:0000313" key="3">
    <source>
        <dbReference type="Proteomes" id="UP000018144"/>
    </source>
</evidence>
<evidence type="ECO:0000313" key="2">
    <source>
        <dbReference type="EMBL" id="CCX12890.1"/>
    </source>
</evidence>
<dbReference type="EMBL" id="HF935726">
    <property type="protein sequence ID" value="CCX12890.1"/>
    <property type="molecule type" value="Genomic_DNA"/>
</dbReference>
<accession>U4L6A5</accession>
<gene>
    <name evidence="2" type="ORF">PCON_12484</name>
</gene>
<evidence type="ECO:0000256" key="1">
    <source>
        <dbReference type="SAM" id="MobiDB-lite"/>
    </source>
</evidence>
<keyword evidence="3" id="KW-1185">Reference proteome</keyword>
<sequence>MKKVEEKRRARVGESEASGDGGNGDGSESRAKEAEEASEPKSKDGDLNAELSEIVKKVWMDKTKEPKEAPIKKVATGAKGPNVTLLEMLEIDCLEPTPRAGRPKLPPGEKERRRVEKGVAMKKALLEQRAKEATSSAVRRGCCIRRRCWRRGARRWCGERGNVMKCNNDEIGVKVGWLR</sequence>
<organism evidence="2 3">
    <name type="scientific">Pyronema omphalodes (strain CBS 100304)</name>
    <name type="common">Pyronema confluens</name>
    <dbReference type="NCBI Taxonomy" id="1076935"/>
    <lineage>
        <taxon>Eukaryota</taxon>
        <taxon>Fungi</taxon>
        <taxon>Dikarya</taxon>
        <taxon>Ascomycota</taxon>
        <taxon>Pezizomycotina</taxon>
        <taxon>Pezizomycetes</taxon>
        <taxon>Pezizales</taxon>
        <taxon>Pyronemataceae</taxon>
        <taxon>Pyronema</taxon>
    </lineage>
</organism>
<dbReference type="Proteomes" id="UP000018144">
    <property type="component" value="Unassembled WGS sequence"/>
</dbReference>
<dbReference type="AlphaFoldDB" id="U4L6A5"/>